<dbReference type="Pfam" id="PF14534">
    <property type="entry name" value="DUF4440"/>
    <property type="match status" value="1"/>
</dbReference>
<dbReference type="Gene3D" id="3.10.450.50">
    <property type="match status" value="1"/>
</dbReference>
<keyword evidence="3" id="KW-1185">Reference proteome</keyword>
<dbReference type="InterPro" id="IPR032710">
    <property type="entry name" value="NTF2-like_dom_sf"/>
</dbReference>
<evidence type="ECO:0000313" key="3">
    <source>
        <dbReference type="Proteomes" id="UP000218366"/>
    </source>
</evidence>
<proteinExistence type="predicted"/>
<dbReference type="InterPro" id="IPR027843">
    <property type="entry name" value="DUF4440"/>
</dbReference>
<evidence type="ECO:0000259" key="1">
    <source>
        <dbReference type="Pfam" id="PF14534"/>
    </source>
</evidence>
<dbReference type="EMBL" id="NWMW01000001">
    <property type="protein sequence ID" value="PCD04612.1"/>
    <property type="molecule type" value="Genomic_DNA"/>
</dbReference>
<name>A0A2A4B9I5_9SPHN</name>
<dbReference type="Proteomes" id="UP000218366">
    <property type="component" value="Unassembled WGS sequence"/>
</dbReference>
<dbReference type="AlphaFoldDB" id="A0A2A4B9I5"/>
<organism evidence="2 3">
    <name type="scientific">Sphingomonas spermidinifaciens</name>
    <dbReference type="NCBI Taxonomy" id="1141889"/>
    <lineage>
        <taxon>Bacteria</taxon>
        <taxon>Pseudomonadati</taxon>
        <taxon>Pseudomonadota</taxon>
        <taxon>Alphaproteobacteria</taxon>
        <taxon>Sphingomonadales</taxon>
        <taxon>Sphingomonadaceae</taxon>
        <taxon>Sphingomonas</taxon>
    </lineage>
</organism>
<feature type="domain" description="DUF4440" evidence="1">
    <location>
        <begin position="15"/>
        <end position="119"/>
    </location>
</feature>
<sequence length="132" mass="14094">MTAAASPVAAQEQPLRDLTERFAAARAGYDAAALEATLAPDYEEISPVGTVDKRAEVIGFYTADKKAPVPPMTADEWAGAARGDVAVVTLRQSLALPGGQTRALRVRHLARREAGKWKLVSTQYTPIPPARP</sequence>
<protein>
    <submittedName>
        <fullName evidence="2">DUF4440 domain-containing protein</fullName>
    </submittedName>
</protein>
<dbReference type="OrthoDB" id="7283526at2"/>
<gene>
    <name evidence="2" type="ORF">COC42_01160</name>
</gene>
<reference evidence="2 3" key="1">
    <citation type="submission" date="2017-09" db="EMBL/GenBank/DDBJ databases">
        <title>Sphingomonas spermidinifaciens 9NM-10, whole genome shotgun sequence.</title>
        <authorList>
            <person name="Feng G."/>
            <person name="Zhu H."/>
        </authorList>
    </citation>
    <scope>NUCLEOTIDE SEQUENCE [LARGE SCALE GENOMIC DNA]</scope>
    <source>
        <strain evidence="2 3">9NM-10</strain>
    </source>
</reference>
<comment type="caution">
    <text evidence="2">The sequence shown here is derived from an EMBL/GenBank/DDBJ whole genome shotgun (WGS) entry which is preliminary data.</text>
</comment>
<accession>A0A2A4B9I5</accession>
<evidence type="ECO:0000313" key="2">
    <source>
        <dbReference type="EMBL" id="PCD04612.1"/>
    </source>
</evidence>
<dbReference type="SUPFAM" id="SSF54427">
    <property type="entry name" value="NTF2-like"/>
    <property type="match status" value="1"/>
</dbReference>